<sequence>MFQASNSQPTKHGNRSHERNPDEESSAVSFQLLNACSGTYIVPVSSILQSLQFWISSMISSMRMKKLMLAFAVPVSGFPLKFHPCG</sequence>
<keyword evidence="3" id="KW-1185">Reference proteome</keyword>
<feature type="compositionally biased region" description="Polar residues" evidence="1">
    <location>
        <begin position="1"/>
        <end position="11"/>
    </location>
</feature>
<reference evidence="2" key="1">
    <citation type="submission" date="2024-02" db="EMBL/GenBank/DDBJ databases">
        <authorList>
            <consortium name="ELIXIR-Norway"/>
            <consortium name="Elixir Norway"/>
        </authorList>
    </citation>
    <scope>NUCLEOTIDE SEQUENCE</scope>
</reference>
<dbReference type="EMBL" id="OZ020106">
    <property type="protein sequence ID" value="CAK9258023.1"/>
    <property type="molecule type" value="Genomic_DNA"/>
</dbReference>
<accession>A0ABP0VU69</accession>
<evidence type="ECO:0000313" key="3">
    <source>
        <dbReference type="Proteomes" id="UP001497444"/>
    </source>
</evidence>
<dbReference type="Proteomes" id="UP001497444">
    <property type="component" value="Chromosome 11"/>
</dbReference>
<organism evidence="2 3">
    <name type="scientific">Sphagnum jensenii</name>
    <dbReference type="NCBI Taxonomy" id="128206"/>
    <lineage>
        <taxon>Eukaryota</taxon>
        <taxon>Viridiplantae</taxon>
        <taxon>Streptophyta</taxon>
        <taxon>Embryophyta</taxon>
        <taxon>Bryophyta</taxon>
        <taxon>Sphagnophytina</taxon>
        <taxon>Sphagnopsida</taxon>
        <taxon>Sphagnales</taxon>
        <taxon>Sphagnaceae</taxon>
        <taxon>Sphagnum</taxon>
    </lineage>
</organism>
<evidence type="ECO:0000256" key="1">
    <source>
        <dbReference type="SAM" id="MobiDB-lite"/>
    </source>
</evidence>
<protein>
    <submittedName>
        <fullName evidence="2">Uncharacterized protein</fullName>
    </submittedName>
</protein>
<proteinExistence type="predicted"/>
<gene>
    <name evidence="2" type="ORF">CSSPJE1EN1_LOCUS3501</name>
</gene>
<name>A0ABP0VU69_9BRYO</name>
<feature type="region of interest" description="Disordered" evidence="1">
    <location>
        <begin position="1"/>
        <end position="25"/>
    </location>
</feature>
<evidence type="ECO:0000313" key="2">
    <source>
        <dbReference type="EMBL" id="CAK9258023.1"/>
    </source>
</evidence>